<feature type="transmembrane region" description="Helical" evidence="1">
    <location>
        <begin position="138"/>
        <end position="159"/>
    </location>
</feature>
<comment type="similarity">
    <text evidence="1">Belongs to the vitamin uptake transporter (VUT/ECF) (TC 2.A.88) family. Q precursor transporter subfamily.</text>
</comment>
<dbReference type="PANTHER" id="PTHR34300:SF2">
    <property type="entry name" value="QUEUOSINE PRECURSOR TRANSPORTER-RELATED"/>
    <property type="match status" value="1"/>
</dbReference>
<dbReference type="NCBIfam" id="TIGR00697">
    <property type="entry name" value="queuosine precursor transporter"/>
    <property type="match status" value="1"/>
</dbReference>
<feature type="transmembrane region" description="Helical" evidence="1">
    <location>
        <begin position="9"/>
        <end position="31"/>
    </location>
</feature>
<organism evidence="2 3">
    <name type="scientific">Arcticibacterium luteifluviistationis</name>
    <dbReference type="NCBI Taxonomy" id="1784714"/>
    <lineage>
        <taxon>Bacteria</taxon>
        <taxon>Pseudomonadati</taxon>
        <taxon>Bacteroidota</taxon>
        <taxon>Cytophagia</taxon>
        <taxon>Cytophagales</taxon>
        <taxon>Leadbetterellaceae</taxon>
        <taxon>Arcticibacterium</taxon>
    </lineage>
</organism>
<keyword evidence="3" id="KW-1185">Reference proteome</keyword>
<keyword evidence="1" id="KW-1133">Transmembrane helix</keyword>
<dbReference type="AlphaFoldDB" id="A0A2Z4GAW9"/>
<gene>
    <name evidence="2" type="ORF">DJ013_09680</name>
</gene>
<keyword evidence="1" id="KW-1003">Cell membrane</keyword>
<dbReference type="PANTHER" id="PTHR34300">
    <property type="entry name" value="QUEUOSINE PRECURSOR TRANSPORTER-RELATED"/>
    <property type="match status" value="1"/>
</dbReference>
<keyword evidence="1" id="KW-0812">Transmembrane</keyword>
<keyword evidence="1" id="KW-0472">Membrane</keyword>
<comment type="function">
    <text evidence="1">Involved in the import of queuosine (Q) precursors, required for Q precursor salvage.</text>
</comment>
<feature type="transmembrane region" description="Helical" evidence="1">
    <location>
        <begin position="214"/>
        <end position="235"/>
    </location>
</feature>
<dbReference type="RefSeq" id="WP_111371622.1">
    <property type="nucleotide sequence ID" value="NZ_CP029480.1"/>
</dbReference>
<reference evidence="2 3" key="1">
    <citation type="submission" date="2018-05" db="EMBL/GenBank/DDBJ databases">
        <title>Complete genome sequence of Arcticibacterium luteifluviistationis SM1504T, a cytophagaceae bacterium isolated from Arctic surface seawater.</title>
        <authorList>
            <person name="Li Y."/>
            <person name="Qin Q.-L."/>
        </authorList>
    </citation>
    <scope>NUCLEOTIDE SEQUENCE [LARGE SCALE GENOMIC DNA]</scope>
    <source>
        <strain evidence="2 3">SM1504</strain>
    </source>
</reference>
<dbReference type="OrthoDB" id="9805479at2"/>
<accession>A0A2Z4GAW9</accession>
<evidence type="ECO:0000313" key="2">
    <source>
        <dbReference type="EMBL" id="AWV98429.1"/>
    </source>
</evidence>
<dbReference type="Pfam" id="PF02592">
    <property type="entry name" value="Vut_1"/>
    <property type="match status" value="1"/>
</dbReference>
<evidence type="ECO:0000256" key="1">
    <source>
        <dbReference type="HAMAP-Rule" id="MF_02088"/>
    </source>
</evidence>
<proteinExistence type="inferred from homology"/>
<feature type="transmembrane region" description="Helical" evidence="1">
    <location>
        <begin position="84"/>
        <end position="105"/>
    </location>
</feature>
<sequence length="255" mass="28151">MGSKKQKLYIVLCGIFLTNAITAEIIGAKIFSLDQSLGFDGSGYSIFGFDLSFALTAGTLNWPIVFIVSDVINEYYGKKGVKFISYLTAALITFSFLVIYLAVYVKPAAFWLDVNSTDSNGQAININEGFKMIFRQGLGIIIGSLSAFLVGQILDAFVFHKLRKVTKNRFIWLRATGSTVVSQLIDSFVVIFIAFYVFGNWSLEQVGQVSTNNYIFKSCIAIALTPLIYLAHFLIDQWLGKEGSDELIDAATSAD</sequence>
<dbReference type="EMBL" id="CP029480">
    <property type="protein sequence ID" value="AWV98429.1"/>
    <property type="molecule type" value="Genomic_DNA"/>
</dbReference>
<feature type="transmembrane region" description="Helical" evidence="1">
    <location>
        <begin position="171"/>
        <end position="198"/>
    </location>
</feature>
<dbReference type="KEGG" id="als:DJ013_09680"/>
<dbReference type="HAMAP" id="MF_02088">
    <property type="entry name" value="Q_prec_transport"/>
    <property type="match status" value="1"/>
</dbReference>
<protein>
    <recommendedName>
        <fullName evidence="1">Probable queuosine precursor transporter</fullName>
        <shortName evidence="1">Q precursor transporter</shortName>
    </recommendedName>
</protein>
<name>A0A2Z4GAW9_9BACT</name>
<dbReference type="GO" id="GO:0022857">
    <property type="term" value="F:transmembrane transporter activity"/>
    <property type="evidence" value="ECO:0007669"/>
    <property type="project" value="UniProtKB-UniRule"/>
</dbReference>
<feature type="transmembrane region" description="Helical" evidence="1">
    <location>
        <begin position="51"/>
        <end position="72"/>
    </location>
</feature>
<dbReference type="InterPro" id="IPR003744">
    <property type="entry name" value="YhhQ"/>
</dbReference>
<evidence type="ECO:0000313" key="3">
    <source>
        <dbReference type="Proteomes" id="UP000249873"/>
    </source>
</evidence>
<dbReference type="GO" id="GO:0005886">
    <property type="term" value="C:plasma membrane"/>
    <property type="evidence" value="ECO:0007669"/>
    <property type="project" value="UniProtKB-SubCell"/>
</dbReference>
<dbReference type="Proteomes" id="UP000249873">
    <property type="component" value="Chromosome"/>
</dbReference>
<comment type="subcellular location">
    <subcellularLocation>
        <location evidence="1">Cell membrane</location>
        <topology evidence="1">Multi-pass membrane protein</topology>
    </subcellularLocation>
</comment>
<keyword evidence="1" id="KW-0813">Transport</keyword>